<name>A0ABU8RYM8_9SPHN</name>
<evidence type="ECO:0000256" key="1">
    <source>
        <dbReference type="SAM" id="Phobius"/>
    </source>
</evidence>
<feature type="transmembrane region" description="Helical" evidence="1">
    <location>
        <begin position="59"/>
        <end position="79"/>
    </location>
</feature>
<evidence type="ECO:0000313" key="3">
    <source>
        <dbReference type="Proteomes" id="UP001361239"/>
    </source>
</evidence>
<protein>
    <submittedName>
        <fullName evidence="2">Uncharacterized protein</fullName>
    </submittedName>
</protein>
<feature type="transmembrane region" description="Helical" evidence="1">
    <location>
        <begin position="35"/>
        <end position="53"/>
    </location>
</feature>
<sequence length="99" mass="10650">MNEAVLTGLQYYGAIAATIAALLVSLDLGRRWTGYAMVVFVTSSLALIVWGFLQPDSEGIGMQNVVLLVINGVGVWRYLLSPHRKDAAGDRPHEPAPVA</sequence>
<accession>A0ABU8RYM8</accession>
<keyword evidence="1" id="KW-0812">Transmembrane</keyword>
<dbReference type="EMBL" id="JBBHJZ010000003">
    <property type="protein sequence ID" value="MEJ5978063.1"/>
    <property type="molecule type" value="Genomic_DNA"/>
</dbReference>
<keyword evidence="1" id="KW-1133">Transmembrane helix</keyword>
<keyword evidence="1" id="KW-0472">Membrane</keyword>
<evidence type="ECO:0000313" key="2">
    <source>
        <dbReference type="EMBL" id="MEJ5978063.1"/>
    </source>
</evidence>
<organism evidence="2 3">
    <name type="scientific">Novosphingobium anseongense</name>
    <dbReference type="NCBI Taxonomy" id="3133436"/>
    <lineage>
        <taxon>Bacteria</taxon>
        <taxon>Pseudomonadati</taxon>
        <taxon>Pseudomonadota</taxon>
        <taxon>Alphaproteobacteria</taxon>
        <taxon>Sphingomonadales</taxon>
        <taxon>Sphingomonadaceae</taxon>
        <taxon>Novosphingobium</taxon>
    </lineage>
</organism>
<comment type="caution">
    <text evidence="2">The sequence shown here is derived from an EMBL/GenBank/DDBJ whole genome shotgun (WGS) entry which is preliminary data.</text>
</comment>
<gene>
    <name evidence="2" type="ORF">WG901_15535</name>
</gene>
<reference evidence="2 3" key="1">
    <citation type="submission" date="2024-03" db="EMBL/GenBank/DDBJ databases">
        <authorList>
            <person name="Jo J.-H."/>
        </authorList>
    </citation>
    <scope>NUCLEOTIDE SEQUENCE [LARGE SCALE GENOMIC DNA]</scope>
    <source>
        <strain evidence="2 3">PS1R-30</strain>
    </source>
</reference>
<dbReference type="Proteomes" id="UP001361239">
    <property type="component" value="Unassembled WGS sequence"/>
</dbReference>
<keyword evidence="3" id="KW-1185">Reference proteome</keyword>
<dbReference type="RefSeq" id="WP_339588007.1">
    <property type="nucleotide sequence ID" value="NZ_JBBHJZ010000003.1"/>
</dbReference>
<proteinExistence type="predicted"/>
<feature type="transmembrane region" description="Helical" evidence="1">
    <location>
        <begin position="12"/>
        <end position="28"/>
    </location>
</feature>